<dbReference type="InterPro" id="IPR050763">
    <property type="entry name" value="ABC_transporter_ATP-binding"/>
</dbReference>
<keyword evidence="3 6" id="KW-0067">ATP-binding</keyword>
<dbReference type="SMART" id="SM00382">
    <property type="entry name" value="AAA"/>
    <property type="match status" value="1"/>
</dbReference>
<dbReference type="PANTHER" id="PTHR42711:SF15">
    <property type="entry name" value="ABC-TYPE MULTIDRUG TRANSPORT SYSTEM, ATPASE COMPONENT"/>
    <property type="match status" value="1"/>
</dbReference>
<keyword evidence="2" id="KW-0547">Nucleotide-binding</keyword>
<organism evidence="6 7">
    <name type="scientific">Candidatus Arcanibacter lacustris</name>
    <dbReference type="NCBI Taxonomy" id="1607817"/>
    <lineage>
        <taxon>Bacteria</taxon>
        <taxon>Pseudomonadati</taxon>
        <taxon>Pseudomonadota</taxon>
        <taxon>Alphaproteobacteria</taxon>
        <taxon>Rickettsiales</taxon>
        <taxon>Candidatus Arcanibacter</taxon>
    </lineage>
</organism>
<accession>A0A0F5MNW7</accession>
<dbReference type="PANTHER" id="PTHR42711">
    <property type="entry name" value="ABC TRANSPORTER ATP-BINDING PROTEIN"/>
    <property type="match status" value="1"/>
</dbReference>
<dbReference type="EMBL" id="JYHA01000087">
    <property type="protein sequence ID" value="KKB96391.1"/>
    <property type="molecule type" value="Genomic_DNA"/>
</dbReference>
<dbReference type="Proteomes" id="UP000033358">
    <property type="component" value="Unassembled WGS sequence"/>
</dbReference>
<gene>
    <name evidence="6" type="primary">drrA</name>
    <name evidence="6" type="ORF">SZ25_00541</name>
</gene>
<dbReference type="PATRIC" id="fig|1607817.3.peg.538"/>
<dbReference type="AlphaFoldDB" id="A0A0F5MNW7"/>
<evidence type="ECO:0000256" key="3">
    <source>
        <dbReference type="ARBA" id="ARBA00022840"/>
    </source>
</evidence>
<protein>
    <submittedName>
        <fullName evidence="6">Daunorubicin/doxorubicin resistance ATP-binding protein DrrA</fullName>
        <ecNumber evidence="6">3.6.3.-</ecNumber>
    </submittedName>
</protein>
<dbReference type="InterPro" id="IPR003439">
    <property type="entry name" value="ABC_transporter-like_ATP-bd"/>
</dbReference>
<evidence type="ECO:0000313" key="6">
    <source>
        <dbReference type="EMBL" id="KKB96391.1"/>
    </source>
</evidence>
<evidence type="ECO:0000259" key="5">
    <source>
        <dbReference type="PROSITE" id="PS50893"/>
    </source>
</evidence>
<name>A0A0F5MNW7_9RICK</name>
<dbReference type="InterPro" id="IPR017871">
    <property type="entry name" value="ABC_transporter-like_CS"/>
</dbReference>
<evidence type="ECO:0000256" key="4">
    <source>
        <dbReference type="ARBA" id="ARBA00024725"/>
    </source>
</evidence>
<dbReference type="GO" id="GO:0016887">
    <property type="term" value="F:ATP hydrolysis activity"/>
    <property type="evidence" value="ECO:0007669"/>
    <property type="project" value="InterPro"/>
</dbReference>
<evidence type="ECO:0000256" key="2">
    <source>
        <dbReference type="ARBA" id="ARBA00022741"/>
    </source>
</evidence>
<keyword evidence="1" id="KW-0813">Transport</keyword>
<dbReference type="SUPFAM" id="SSF52540">
    <property type="entry name" value="P-loop containing nucleoside triphosphate hydrolases"/>
    <property type="match status" value="1"/>
</dbReference>
<comment type="caution">
    <text evidence="6">The sequence shown here is derived from an EMBL/GenBank/DDBJ whole genome shotgun (WGS) entry which is preliminary data.</text>
</comment>
<dbReference type="PROSITE" id="PS00211">
    <property type="entry name" value="ABC_TRANSPORTER_1"/>
    <property type="match status" value="1"/>
</dbReference>
<comment type="function">
    <text evidence="4">Part of an ABC transporter complex. Transmembrane domains (TMD) form a pore in the inner membrane and the ATP-binding domain (NBD) is responsible for energy generation.</text>
</comment>
<reference evidence="6 7" key="1">
    <citation type="submission" date="2015-02" db="EMBL/GenBank/DDBJ databases">
        <title>Single cell genomics of a rare environmental alphaproteobacterium provides unique insights into Rickettsiaceae evolution.</title>
        <authorList>
            <person name="Martijn J."/>
            <person name="Schulz F."/>
            <person name="Zaremba-Niedzwiedzka K."/>
            <person name="Viklund J."/>
            <person name="Stepanauskas R."/>
            <person name="Andersson S.G.E."/>
            <person name="Horn M."/>
            <person name="Guy L."/>
            <person name="Ettema T.J.G."/>
        </authorList>
    </citation>
    <scope>NUCLEOTIDE SEQUENCE [LARGE SCALE GENOMIC DNA]</scope>
    <source>
        <strain evidence="6 7">SCGC AAA041-L04</strain>
    </source>
</reference>
<proteinExistence type="predicted"/>
<feature type="domain" description="ABC transporter" evidence="5">
    <location>
        <begin position="4"/>
        <end position="235"/>
    </location>
</feature>
<dbReference type="EC" id="3.6.3.-" evidence="6"/>
<sequence length="301" mass="33799">MLALEIENLKKIYQNGYCAVDNINLKIEEGDFFGVLGPNGAGKSTTINILSSLITKTSGNISVLGYSIDKDPLKVKSLLGIIPQEINLSLHENIVDILVTQAGFYGVPRKIALERAEKYLILLELWDKRNNISRNLSGGMKRRLMIARALMHDPKILILDEPTAGVDIEIRHLIWELLSDLNKSGKTILLTSHYLEEVERLCNNIAIIHHGLIVENGRVADILNKLDEEVYVLHLQEDAKQTQLTNEHMKLTDSKTIELSVFSSSNLGKIIADLVANNIKIKSISNKINRLEKFFLQVTKN</sequence>
<dbReference type="GO" id="GO:0005524">
    <property type="term" value="F:ATP binding"/>
    <property type="evidence" value="ECO:0007669"/>
    <property type="project" value="UniProtKB-KW"/>
</dbReference>
<evidence type="ECO:0000256" key="1">
    <source>
        <dbReference type="ARBA" id="ARBA00022448"/>
    </source>
</evidence>
<keyword evidence="6" id="KW-0378">Hydrolase</keyword>
<dbReference type="PROSITE" id="PS50893">
    <property type="entry name" value="ABC_TRANSPORTER_2"/>
    <property type="match status" value="1"/>
</dbReference>
<dbReference type="InterPro" id="IPR003593">
    <property type="entry name" value="AAA+_ATPase"/>
</dbReference>
<dbReference type="Gene3D" id="3.40.50.300">
    <property type="entry name" value="P-loop containing nucleotide triphosphate hydrolases"/>
    <property type="match status" value="1"/>
</dbReference>
<dbReference type="InterPro" id="IPR027417">
    <property type="entry name" value="P-loop_NTPase"/>
</dbReference>
<keyword evidence="7" id="KW-1185">Reference proteome</keyword>
<evidence type="ECO:0000313" key="7">
    <source>
        <dbReference type="Proteomes" id="UP000033358"/>
    </source>
</evidence>
<dbReference type="Pfam" id="PF00005">
    <property type="entry name" value="ABC_tran"/>
    <property type="match status" value="1"/>
</dbReference>